<evidence type="ECO:0000313" key="4">
    <source>
        <dbReference type="Proteomes" id="UP000321201"/>
    </source>
</evidence>
<dbReference type="OrthoDB" id="5296274at2"/>
<protein>
    <submittedName>
        <fullName evidence="3">DUF2062 domain-containing protein</fullName>
    </submittedName>
</protein>
<organism evidence="3 4">
    <name type="scientific">Pelomicrobium methylotrophicum</name>
    <dbReference type="NCBI Taxonomy" id="2602750"/>
    <lineage>
        <taxon>Bacteria</taxon>
        <taxon>Pseudomonadati</taxon>
        <taxon>Pseudomonadota</taxon>
        <taxon>Hydrogenophilia</taxon>
        <taxon>Hydrogenophilia incertae sedis</taxon>
        <taxon>Pelomicrobium</taxon>
    </lineage>
</organism>
<keyword evidence="1" id="KW-0472">Membrane</keyword>
<dbReference type="AlphaFoldDB" id="A0A5C7EVK2"/>
<name>A0A5C7EVK2_9PROT</name>
<dbReference type="Proteomes" id="UP000321201">
    <property type="component" value="Unassembled WGS sequence"/>
</dbReference>
<keyword evidence="1" id="KW-1133">Transmembrane helix</keyword>
<sequence>MRRWLKARLAASTEALRRNRWLKPLAPALAHPNLWHLNRRAVAGGVAVGLFFGLLVPVAQILGAAVAAVWLRVNLPVAALSTLVTNPLTFAPIYYLAYRIGVGVVGSEAPAAARVVEEGVQALSGAGWLEYALGVGKPLVVGLAILAVGSAATGYLVVSLAWRALTLARLMRKRRGRREPVL</sequence>
<evidence type="ECO:0000256" key="1">
    <source>
        <dbReference type="SAM" id="Phobius"/>
    </source>
</evidence>
<dbReference type="InParanoid" id="A0A5C7EVK2"/>
<dbReference type="PANTHER" id="PTHR40547">
    <property type="entry name" value="SLL0298 PROTEIN"/>
    <property type="match status" value="1"/>
</dbReference>
<dbReference type="InterPro" id="IPR018639">
    <property type="entry name" value="DUF2062"/>
</dbReference>
<keyword evidence="4" id="KW-1185">Reference proteome</keyword>
<keyword evidence="1" id="KW-0812">Transmembrane</keyword>
<dbReference type="Pfam" id="PF09835">
    <property type="entry name" value="DUF2062"/>
    <property type="match status" value="1"/>
</dbReference>
<proteinExistence type="predicted"/>
<comment type="caution">
    <text evidence="3">The sequence shown here is derived from an EMBL/GenBank/DDBJ whole genome shotgun (WGS) entry which is preliminary data.</text>
</comment>
<dbReference type="EMBL" id="VPFL01000008">
    <property type="protein sequence ID" value="TXF12135.1"/>
    <property type="molecule type" value="Genomic_DNA"/>
</dbReference>
<reference evidence="3 4" key="1">
    <citation type="submission" date="2019-08" db="EMBL/GenBank/DDBJ databases">
        <title>Pelomicrobium methylotrophicum gen. nov., sp. nov. a moderately thermophilic, facultatively anaerobic, lithoautotrophic and methylotrophic bacterium isolated from a terrestrial mud volcano.</title>
        <authorList>
            <person name="Slobodkina G.B."/>
            <person name="Merkel A.Y."/>
            <person name="Slobodkin A.I."/>
        </authorList>
    </citation>
    <scope>NUCLEOTIDE SEQUENCE [LARGE SCALE GENOMIC DNA]</scope>
    <source>
        <strain evidence="3 4">SM250</strain>
    </source>
</reference>
<feature type="transmembrane region" description="Helical" evidence="1">
    <location>
        <begin position="139"/>
        <end position="165"/>
    </location>
</feature>
<feature type="transmembrane region" description="Helical" evidence="1">
    <location>
        <begin position="41"/>
        <end position="71"/>
    </location>
</feature>
<feature type="domain" description="DUF2062" evidence="2">
    <location>
        <begin position="23"/>
        <end position="166"/>
    </location>
</feature>
<gene>
    <name evidence="3" type="ORF">FR698_07485</name>
</gene>
<evidence type="ECO:0000313" key="3">
    <source>
        <dbReference type="EMBL" id="TXF12135.1"/>
    </source>
</evidence>
<dbReference type="PANTHER" id="PTHR40547:SF1">
    <property type="entry name" value="SLL0298 PROTEIN"/>
    <property type="match status" value="1"/>
</dbReference>
<accession>A0A5C7EVK2</accession>
<evidence type="ECO:0000259" key="2">
    <source>
        <dbReference type="Pfam" id="PF09835"/>
    </source>
</evidence>